<accession>A0A0F9QXX2</accession>
<protein>
    <submittedName>
        <fullName evidence="1">Uncharacterized protein</fullName>
    </submittedName>
</protein>
<evidence type="ECO:0000313" key="1">
    <source>
        <dbReference type="EMBL" id="KKN47334.1"/>
    </source>
</evidence>
<proteinExistence type="predicted"/>
<name>A0A0F9QXX2_9ZZZZ</name>
<reference evidence="1" key="1">
    <citation type="journal article" date="2015" name="Nature">
        <title>Complex archaea that bridge the gap between prokaryotes and eukaryotes.</title>
        <authorList>
            <person name="Spang A."/>
            <person name="Saw J.H."/>
            <person name="Jorgensen S.L."/>
            <person name="Zaremba-Niedzwiedzka K."/>
            <person name="Martijn J."/>
            <person name="Lind A.E."/>
            <person name="van Eijk R."/>
            <person name="Schleper C."/>
            <person name="Guy L."/>
            <person name="Ettema T.J."/>
        </authorList>
    </citation>
    <scope>NUCLEOTIDE SEQUENCE</scope>
</reference>
<sequence>MKSMEEKNKEDVLDKFLGEFKIVKRFIGDTINLWEEKDKKERFVRGNLAKLYTQADQMYRTYKEIQNNNLHKQDPHIIEYVNKFGPEMSGIVDYSRIFYEESLDLHKKIDYMTGATSSSIVNMGTGIAFTDTYFNHHREDDAYKPLIINWEERGLVNDKDDLLVELEKIDSKLREFFERIWDSFLFKGVTRGEILPAHAMREFMSDFLQVLDPTNLIKSMPWCEFSEGSGNPTQRSKVIFAILENLNKFIWKKDKFKPYIEIATKYRDLYIKLNKCAHYRDDELPPDIRIDLANYIKLLQNNIIEIINLRESQYSNEIPTVWDHIYQSFPDGAIMNIRFNCTNCNRELVFYSYELPPPYMMGDKHEDSYRYGENDSIECYKCGTIFEIGSYNSIPGWMICFEGEKVPEFFKFRILKHFNI</sequence>
<dbReference type="AlphaFoldDB" id="A0A0F9QXX2"/>
<gene>
    <name evidence="1" type="ORF">LCGC14_0663930</name>
</gene>
<dbReference type="EMBL" id="LAZR01001282">
    <property type="protein sequence ID" value="KKN47334.1"/>
    <property type="molecule type" value="Genomic_DNA"/>
</dbReference>
<comment type="caution">
    <text evidence="1">The sequence shown here is derived from an EMBL/GenBank/DDBJ whole genome shotgun (WGS) entry which is preliminary data.</text>
</comment>
<organism evidence="1">
    <name type="scientific">marine sediment metagenome</name>
    <dbReference type="NCBI Taxonomy" id="412755"/>
    <lineage>
        <taxon>unclassified sequences</taxon>
        <taxon>metagenomes</taxon>
        <taxon>ecological metagenomes</taxon>
    </lineage>
</organism>